<dbReference type="AlphaFoldDB" id="A0A4S2MBW3"/>
<feature type="compositionally biased region" description="Basic and acidic residues" evidence="1">
    <location>
        <begin position="20"/>
        <end position="33"/>
    </location>
</feature>
<dbReference type="Proteomes" id="UP000308267">
    <property type="component" value="Unassembled WGS sequence"/>
</dbReference>
<dbReference type="EMBL" id="SJOL01002186">
    <property type="protein sequence ID" value="TGZ74046.1"/>
    <property type="molecule type" value="Genomic_DNA"/>
</dbReference>
<gene>
    <name evidence="2" type="ORF">CRM22_001161</name>
</gene>
<keyword evidence="3" id="KW-1185">Reference proteome</keyword>
<comment type="caution">
    <text evidence="2">The sequence shown here is derived from an EMBL/GenBank/DDBJ whole genome shotgun (WGS) entry which is preliminary data.</text>
</comment>
<reference evidence="2 3" key="1">
    <citation type="journal article" date="2019" name="BMC Genomics">
        <title>New insights from Opisthorchis felineus genome: update on genomics of the epidemiologically important liver flukes.</title>
        <authorList>
            <person name="Ershov N.I."/>
            <person name="Mordvinov V.A."/>
            <person name="Prokhortchouk E.B."/>
            <person name="Pakharukova M.Y."/>
            <person name="Gunbin K.V."/>
            <person name="Ustyantsev K."/>
            <person name="Genaev M.A."/>
            <person name="Blinov A.G."/>
            <person name="Mazur A."/>
            <person name="Boulygina E."/>
            <person name="Tsygankova S."/>
            <person name="Khrameeva E."/>
            <person name="Chekanov N."/>
            <person name="Fan G."/>
            <person name="Xiao A."/>
            <person name="Zhang H."/>
            <person name="Xu X."/>
            <person name="Yang H."/>
            <person name="Solovyev V."/>
            <person name="Lee S.M."/>
            <person name="Liu X."/>
            <person name="Afonnikov D.A."/>
            <person name="Skryabin K.G."/>
        </authorList>
    </citation>
    <scope>NUCLEOTIDE SEQUENCE [LARGE SCALE GENOMIC DNA]</scope>
    <source>
        <strain evidence="2">AK-0245</strain>
        <tissue evidence="2">Whole organism</tissue>
    </source>
</reference>
<evidence type="ECO:0000256" key="1">
    <source>
        <dbReference type="SAM" id="MobiDB-lite"/>
    </source>
</evidence>
<accession>A0A4S2MBW3</accession>
<dbReference type="OrthoDB" id="6247699at2759"/>
<name>A0A4S2MBW3_OPIFE</name>
<feature type="region of interest" description="Disordered" evidence="1">
    <location>
        <begin position="393"/>
        <end position="421"/>
    </location>
</feature>
<evidence type="ECO:0000313" key="2">
    <source>
        <dbReference type="EMBL" id="TGZ74046.1"/>
    </source>
</evidence>
<organism evidence="2 3">
    <name type="scientific">Opisthorchis felineus</name>
    <dbReference type="NCBI Taxonomy" id="147828"/>
    <lineage>
        <taxon>Eukaryota</taxon>
        <taxon>Metazoa</taxon>
        <taxon>Spiralia</taxon>
        <taxon>Lophotrochozoa</taxon>
        <taxon>Platyhelminthes</taxon>
        <taxon>Trematoda</taxon>
        <taxon>Digenea</taxon>
        <taxon>Opisthorchiida</taxon>
        <taxon>Opisthorchiata</taxon>
        <taxon>Opisthorchiidae</taxon>
        <taxon>Opisthorchis</taxon>
    </lineage>
</organism>
<proteinExistence type="predicted"/>
<feature type="region of interest" description="Disordered" evidence="1">
    <location>
        <begin position="1"/>
        <end position="34"/>
    </location>
</feature>
<sequence length="794" mass="88381">MFSARQNVSQQTSKAGTQRTEIHPKERSEKWKDTVISSWARKPSFSLSLRKPEKSKYRQPGSSHPLFHRFVKHNKWQDPDWVGSNYSSNSGQNQVSNGRLPSDYNRPHGGSGNGSKVYRSNPVPTVFNRLYQLSLPQLLGGNTKRLLNHLGNGNPPSLIQTDRRSGEYPRRIEVTPYKWRHDVIRGSKRLRAVTTESATKRSKLLEEAAKGVAPLRTRSDLNSLSYGINRIRPEVSYWFARHKEGRPPWFPAGRGGNSTSHHRHLQSTSSQLRISKLLGKTVGCQSLDPPQSPQVSSRCALNPGRLRSLLAMASTSVRGIPVSSLSIIPTTSRGSNLNHKRVENYIVSASARNAQNLEFWNPSTILPKQVYGSHNEARKGKFVSSVSRLSIPPGNEAPYTKKTEVHDDETGKRDPCKLENQAGVRNRMSQACPVKRSNSDVAGLRTNGKSSVSDCYANSKCILQQQKVVNKLRPPEQPSTAHHHIRSKQSSSSFEPEKAALTAEQSKKELSYSQVELFNPYQERFIDHNNSVLSTSHAFSNDAVTYASLWDKVANGHTRSDDASINCLGSLGCGVQSVRELANYDAVNPKEDALRKPQQGGNNASQETLIYVTDLSELSETQHSGLASKLNSLVGAEEVNLSWRTHTELEACEVSKASTWSLVMEKDISHIDSPQRVATLKGESPFFLLSDGDCDLSTRLNGDSPARHLIPDLASRSRRTPSTKPVQTYVVRDTAGRKAVDFDKRQINEHSVDVCSVHKDKSQPHSRGKANFFQKLGWSVRSFSNIRKRASMSS</sequence>
<evidence type="ECO:0000313" key="3">
    <source>
        <dbReference type="Proteomes" id="UP000308267"/>
    </source>
</evidence>
<feature type="compositionally biased region" description="Basic and acidic residues" evidence="1">
    <location>
        <begin position="399"/>
        <end position="417"/>
    </location>
</feature>
<feature type="region of interest" description="Disordered" evidence="1">
    <location>
        <begin position="473"/>
        <end position="506"/>
    </location>
</feature>
<feature type="compositionally biased region" description="Polar residues" evidence="1">
    <location>
        <begin position="1"/>
        <end position="19"/>
    </location>
</feature>
<protein>
    <submittedName>
        <fullName evidence="2">Uncharacterized protein</fullName>
    </submittedName>
</protein>
<feature type="region of interest" description="Disordered" evidence="1">
    <location>
        <begin position="82"/>
        <end position="120"/>
    </location>
</feature>
<feature type="compositionally biased region" description="Low complexity" evidence="1">
    <location>
        <begin position="82"/>
        <end position="98"/>
    </location>
</feature>